<dbReference type="EMBL" id="CP121756">
    <property type="protein sequence ID" value="WGE07753.2"/>
    <property type="molecule type" value="Genomic_DNA"/>
</dbReference>
<organism evidence="1 2">
    <name type="scientific">Bacillus subtilis</name>
    <dbReference type="NCBI Taxonomy" id="1423"/>
    <lineage>
        <taxon>Bacteria</taxon>
        <taxon>Bacillati</taxon>
        <taxon>Bacillota</taxon>
        <taxon>Bacilli</taxon>
        <taxon>Bacillales</taxon>
        <taxon>Bacillaceae</taxon>
        <taxon>Bacillus</taxon>
    </lineage>
</organism>
<proteinExistence type="predicted"/>
<reference evidence="1" key="1">
    <citation type="submission" date="2025-02" db="EMBL/GenBank/DDBJ databases">
        <title>Complete genome sequences of 52 Bacillus and Priestia strains isolated from West-African fermentations and 26 reference strains from the DSMZ collection.</title>
        <authorList>
            <person name="Wiedenbein E.S."/>
            <person name="Canoy T.S."/>
            <person name="Hui Y."/>
            <person name="Parkouda C."/>
            <person name="Dawende C."/>
            <person name="Ametefe E."/>
            <person name="Jespersen L."/>
            <person name="Nielsen D.S."/>
        </authorList>
    </citation>
    <scope>NUCLEOTIDE SEQUENCE</scope>
    <source>
        <strain evidence="1">PRO122</strain>
    </source>
</reference>
<sequence>MVGKKGPPFLFKWRLYNLKTKRKYNLLVLFLSLLVVFHTIIMIMYNLPLNPVNFKHEKLISTYMNPLFTQNWQLFAPDPVSTNNNIICRGVFTNNKGQKEYTEWIDITESYNADIKNNLFSPNRLMKTALSGAVFEVQPYLKLNDKKKNKQLIENECIQIISSIAVKKIERSKKVKLESLDVKLSIESFPEYGKKGKSKFNVQQFPHINLLTKE</sequence>
<evidence type="ECO:0000313" key="2">
    <source>
        <dbReference type="Proteomes" id="UP001217185"/>
    </source>
</evidence>
<accession>A0AC61Z375</accession>
<dbReference type="Proteomes" id="UP001217185">
    <property type="component" value="Chromosome"/>
</dbReference>
<name>A0AC61Z375_BACIU</name>
<evidence type="ECO:0000313" key="1">
    <source>
        <dbReference type="EMBL" id="WGE07753.2"/>
    </source>
</evidence>
<gene>
    <name evidence="1" type="ORF">P5658_00870</name>
</gene>
<protein>
    <submittedName>
        <fullName evidence="1">DUF5819 family protein</fullName>
    </submittedName>
</protein>